<feature type="transmembrane region" description="Helical" evidence="1">
    <location>
        <begin position="183"/>
        <end position="205"/>
    </location>
</feature>
<feature type="transmembrane region" description="Helical" evidence="1">
    <location>
        <begin position="16"/>
        <end position="37"/>
    </location>
</feature>
<accession>A0A0F9VUL9</accession>
<keyword evidence="1" id="KW-0812">Transmembrane</keyword>
<organism evidence="2">
    <name type="scientific">marine sediment metagenome</name>
    <dbReference type="NCBI Taxonomy" id="412755"/>
    <lineage>
        <taxon>unclassified sequences</taxon>
        <taxon>metagenomes</taxon>
        <taxon>ecological metagenomes</taxon>
    </lineage>
</organism>
<evidence type="ECO:0000256" key="1">
    <source>
        <dbReference type="SAM" id="Phobius"/>
    </source>
</evidence>
<dbReference type="EMBL" id="LAZR01000026">
    <property type="protein sequence ID" value="KKO03643.1"/>
    <property type="molecule type" value="Genomic_DNA"/>
</dbReference>
<feature type="transmembrane region" description="Helical" evidence="1">
    <location>
        <begin position="116"/>
        <end position="139"/>
    </location>
</feature>
<evidence type="ECO:0000313" key="2">
    <source>
        <dbReference type="EMBL" id="KKO03643.1"/>
    </source>
</evidence>
<gene>
    <name evidence="2" type="ORF">LCGC14_0095710</name>
</gene>
<feature type="transmembrane region" description="Helical" evidence="1">
    <location>
        <begin position="88"/>
        <end position="109"/>
    </location>
</feature>
<keyword evidence="1" id="KW-1133">Transmembrane helix</keyword>
<sequence length="385" mass="42481">MSELPHAKQPGNRERLHWGALVAIFYVAVSLLILYFLPWVGLRGNIAPTEEWFPSWDEFAEASGFDLAIGRWIETYRDGSVEHTASAIWLRLGLILPIGILAVAVWNLVTKMSARTAWWALLILGAGGVAVVGVAAIVFCPHHPMGRHVADAVAARSRSWSLLGITVSKKYYLHDIPGMQRTGNLWCSMGMYAMLAVVAGVVLLPRRLKDLAKRMVRVDGARSRPGLVQWVSWGLPLAAMVALVPSYLRWPGGPSRHLPWVFDLVFLGWLLAAIVCHLIGATGALLFPPTTEQLRANRDLVVRSFFALPLLTIAFCLLAWVSMLGRGWDDGAALVLLPIPLGAIVAPIHWAVRARGQRDRKMLLRGSILRGVSMLLLYVYVAMLI</sequence>
<comment type="caution">
    <text evidence="2">The sequence shown here is derived from an EMBL/GenBank/DDBJ whole genome shotgun (WGS) entry which is preliminary data.</text>
</comment>
<dbReference type="AlphaFoldDB" id="A0A0F9VUL9"/>
<name>A0A0F9VUL9_9ZZZZ</name>
<feature type="transmembrane region" description="Helical" evidence="1">
    <location>
        <begin position="226"/>
        <end position="248"/>
    </location>
</feature>
<protein>
    <submittedName>
        <fullName evidence="2">Uncharacterized protein</fullName>
    </submittedName>
</protein>
<feature type="transmembrane region" description="Helical" evidence="1">
    <location>
        <begin position="363"/>
        <end position="383"/>
    </location>
</feature>
<feature type="transmembrane region" description="Helical" evidence="1">
    <location>
        <begin position="332"/>
        <end position="351"/>
    </location>
</feature>
<proteinExistence type="predicted"/>
<reference evidence="2" key="1">
    <citation type="journal article" date="2015" name="Nature">
        <title>Complex archaea that bridge the gap between prokaryotes and eukaryotes.</title>
        <authorList>
            <person name="Spang A."/>
            <person name="Saw J.H."/>
            <person name="Jorgensen S.L."/>
            <person name="Zaremba-Niedzwiedzka K."/>
            <person name="Martijn J."/>
            <person name="Lind A.E."/>
            <person name="van Eijk R."/>
            <person name="Schleper C."/>
            <person name="Guy L."/>
            <person name="Ettema T.J."/>
        </authorList>
    </citation>
    <scope>NUCLEOTIDE SEQUENCE</scope>
</reference>
<keyword evidence="1" id="KW-0472">Membrane</keyword>
<feature type="transmembrane region" description="Helical" evidence="1">
    <location>
        <begin position="260"/>
        <end position="288"/>
    </location>
</feature>
<feature type="transmembrane region" description="Helical" evidence="1">
    <location>
        <begin position="300"/>
        <end position="320"/>
    </location>
</feature>